<feature type="non-terminal residue" evidence="1">
    <location>
        <position position="62"/>
    </location>
</feature>
<comment type="caution">
    <text evidence="1">The sequence shown here is derived from an EMBL/GenBank/DDBJ whole genome shotgun (WGS) entry which is preliminary data.</text>
</comment>
<accession>X0UWJ6</accession>
<reference evidence="1" key="1">
    <citation type="journal article" date="2014" name="Front. Microbiol.">
        <title>High frequency of phylogenetically diverse reductive dehalogenase-homologous genes in deep subseafloor sedimentary metagenomes.</title>
        <authorList>
            <person name="Kawai M."/>
            <person name="Futagami T."/>
            <person name="Toyoda A."/>
            <person name="Takaki Y."/>
            <person name="Nishi S."/>
            <person name="Hori S."/>
            <person name="Arai W."/>
            <person name="Tsubouchi T."/>
            <person name="Morono Y."/>
            <person name="Uchiyama I."/>
            <person name="Ito T."/>
            <person name="Fujiyama A."/>
            <person name="Inagaki F."/>
            <person name="Takami H."/>
        </authorList>
    </citation>
    <scope>NUCLEOTIDE SEQUENCE</scope>
    <source>
        <strain evidence="1">Expedition CK06-06</strain>
    </source>
</reference>
<dbReference type="AlphaFoldDB" id="X0UWJ6"/>
<sequence>MAVTDEELKKWGELVQERVCLAPGKVLRLIEAHREQGREHSDELLAHIETMGKLDEALGLLG</sequence>
<gene>
    <name evidence="1" type="ORF">S01H1_36317</name>
</gene>
<dbReference type="EMBL" id="BARS01022749">
    <property type="protein sequence ID" value="GAG03547.1"/>
    <property type="molecule type" value="Genomic_DNA"/>
</dbReference>
<protein>
    <submittedName>
        <fullName evidence="1">Uncharacterized protein</fullName>
    </submittedName>
</protein>
<proteinExistence type="predicted"/>
<evidence type="ECO:0000313" key="1">
    <source>
        <dbReference type="EMBL" id="GAG03547.1"/>
    </source>
</evidence>
<organism evidence="1">
    <name type="scientific">marine sediment metagenome</name>
    <dbReference type="NCBI Taxonomy" id="412755"/>
    <lineage>
        <taxon>unclassified sequences</taxon>
        <taxon>metagenomes</taxon>
        <taxon>ecological metagenomes</taxon>
    </lineage>
</organism>
<name>X0UWJ6_9ZZZZ</name>